<proteinExistence type="predicted"/>
<sequence length="72" mass="7344">MATTTTRARAALAVLAWIAATLFGLAVAAQTRIGPTVLELSYNHGIHLGDVLAFAGAYAVAALVTAAALVHR</sequence>
<keyword evidence="1" id="KW-0812">Transmembrane</keyword>
<keyword evidence="1" id="KW-0472">Membrane</keyword>
<evidence type="ECO:0000313" key="2">
    <source>
        <dbReference type="EMBL" id="CAA9416069.1"/>
    </source>
</evidence>
<name>A0A6J4PJM3_9PSEU</name>
<gene>
    <name evidence="2" type="ORF">AVDCRST_MAG66-2325</name>
</gene>
<feature type="transmembrane region" description="Helical" evidence="1">
    <location>
        <begin position="52"/>
        <end position="70"/>
    </location>
</feature>
<dbReference type="AlphaFoldDB" id="A0A6J4PJM3"/>
<dbReference type="EMBL" id="CADCUS010000343">
    <property type="protein sequence ID" value="CAA9416069.1"/>
    <property type="molecule type" value="Genomic_DNA"/>
</dbReference>
<protein>
    <submittedName>
        <fullName evidence="2">Uncharacterized protein</fullName>
    </submittedName>
</protein>
<accession>A0A6J4PJM3</accession>
<keyword evidence="1" id="KW-1133">Transmembrane helix</keyword>
<evidence type="ECO:0000256" key="1">
    <source>
        <dbReference type="SAM" id="Phobius"/>
    </source>
</evidence>
<organism evidence="2">
    <name type="scientific">uncultured Pseudonocardia sp</name>
    <dbReference type="NCBI Taxonomy" id="211455"/>
    <lineage>
        <taxon>Bacteria</taxon>
        <taxon>Bacillati</taxon>
        <taxon>Actinomycetota</taxon>
        <taxon>Actinomycetes</taxon>
        <taxon>Pseudonocardiales</taxon>
        <taxon>Pseudonocardiaceae</taxon>
        <taxon>Pseudonocardia</taxon>
        <taxon>environmental samples</taxon>
    </lineage>
</organism>
<reference evidence="2" key="1">
    <citation type="submission" date="2020-02" db="EMBL/GenBank/DDBJ databases">
        <authorList>
            <person name="Meier V. D."/>
        </authorList>
    </citation>
    <scope>NUCLEOTIDE SEQUENCE</scope>
    <source>
        <strain evidence="2">AVDCRST_MAG66</strain>
    </source>
</reference>